<evidence type="ECO:0000256" key="1">
    <source>
        <dbReference type="ARBA" id="ARBA00004370"/>
    </source>
</evidence>
<keyword evidence="8" id="KW-1185">Reference proteome</keyword>
<evidence type="ECO:0000256" key="4">
    <source>
        <dbReference type="ARBA" id="ARBA00023136"/>
    </source>
</evidence>
<evidence type="ECO:0000313" key="8">
    <source>
        <dbReference type="Proteomes" id="UP000315540"/>
    </source>
</evidence>
<dbReference type="EMBL" id="VFWZ01000002">
    <property type="protein sequence ID" value="TPN88062.1"/>
    <property type="molecule type" value="Genomic_DNA"/>
</dbReference>
<dbReference type="Proteomes" id="UP000315540">
    <property type="component" value="Unassembled WGS sequence"/>
</dbReference>
<dbReference type="SUPFAM" id="SSF50182">
    <property type="entry name" value="Sm-like ribonucleoproteins"/>
    <property type="match status" value="1"/>
</dbReference>
<name>A0A504JH79_9FLAO</name>
<feature type="transmembrane region" description="Helical" evidence="5">
    <location>
        <begin position="73"/>
        <end position="106"/>
    </location>
</feature>
<evidence type="ECO:0000259" key="6">
    <source>
        <dbReference type="Pfam" id="PF00924"/>
    </source>
</evidence>
<dbReference type="Pfam" id="PF00924">
    <property type="entry name" value="MS_channel_2nd"/>
    <property type="match status" value="1"/>
</dbReference>
<feature type="transmembrane region" description="Helical" evidence="5">
    <location>
        <begin position="6"/>
        <end position="24"/>
    </location>
</feature>
<evidence type="ECO:0000256" key="2">
    <source>
        <dbReference type="ARBA" id="ARBA00022692"/>
    </source>
</evidence>
<feature type="domain" description="Mechanosensitive ion channel MscS" evidence="6">
    <location>
        <begin position="94"/>
        <end position="158"/>
    </location>
</feature>
<comment type="subcellular location">
    <subcellularLocation>
        <location evidence="1">Membrane</location>
    </subcellularLocation>
</comment>
<reference evidence="7 8" key="1">
    <citation type="submission" date="2019-06" db="EMBL/GenBank/DDBJ databases">
        <authorList>
            <person name="Meng X."/>
        </authorList>
    </citation>
    <scope>NUCLEOTIDE SEQUENCE [LARGE SCALE GENOMIC DNA]</scope>
    <source>
        <strain evidence="7 8">M625</strain>
    </source>
</reference>
<dbReference type="OrthoDB" id="5705501at2"/>
<dbReference type="GO" id="GO:0016020">
    <property type="term" value="C:membrane"/>
    <property type="evidence" value="ECO:0007669"/>
    <property type="project" value="UniProtKB-SubCell"/>
</dbReference>
<proteinExistence type="predicted"/>
<dbReference type="InterPro" id="IPR023408">
    <property type="entry name" value="MscS_beta-dom_sf"/>
</dbReference>
<evidence type="ECO:0000256" key="5">
    <source>
        <dbReference type="SAM" id="Phobius"/>
    </source>
</evidence>
<feature type="transmembrane region" description="Helical" evidence="5">
    <location>
        <begin position="45"/>
        <end position="67"/>
    </location>
</feature>
<keyword evidence="4 5" id="KW-0472">Membrane</keyword>
<organism evidence="7 8">
    <name type="scientific">Aquimarina algicola</name>
    <dbReference type="NCBI Taxonomy" id="2589995"/>
    <lineage>
        <taxon>Bacteria</taxon>
        <taxon>Pseudomonadati</taxon>
        <taxon>Bacteroidota</taxon>
        <taxon>Flavobacteriia</taxon>
        <taxon>Flavobacteriales</taxon>
        <taxon>Flavobacteriaceae</taxon>
        <taxon>Aquimarina</taxon>
    </lineage>
</organism>
<protein>
    <submittedName>
        <fullName evidence="7">Mechanosensitive ion channel</fullName>
    </submittedName>
</protein>
<dbReference type="InterPro" id="IPR010920">
    <property type="entry name" value="LSM_dom_sf"/>
</dbReference>
<keyword evidence="3 5" id="KW-1133">Transmembrane helix</keyword>
<accession>A0A504JH79</accession>
<dbReference type="AlphaFoldDB" id="A0A504JH79"/>
<dbReference type="Gene3D" id="2.30.30.60">
    <property type="match status" value="1"/>
</dbReference>
<dbReference type="InterPro" id="IPR006685">
    <property type="entry name" value="MscS_channel_2nd"/>
</dbReference>
<sequence>MLAYQTEILYTTILLTIMVIGLLLTKRAIRRFGFIKSIEVNRRKIILNLVYLFTYIIVISILAIIWGVDHKQFVVFISSVLAVLGVGFFAQWSILSNLTASIILFFSHPVRIGHRIRILDKDFNLTGKVKDITGFYFFMITDNGQDITLPNSYVIQKGIQILKKDEEPGDLSFIPPVTNENETTS</sequence>
<dbReference type="InterPro" id="IPR045275">
    <property type="entry name" value="MscS_archaea/bacteria_type"/>
</dbReference>
<dbReference type="PANTHER" id="PTHR30221:SF8">
    <property type="entry name" value="SMALL-CONDUCTANCE MECHANOSENSITIVE CHANNEL"/>
    <property type="match status" value="1"/>
</dbReference>
<evidence type="ECO:0000256" key="3">
    <source>
        <dbReference type="ARBA" id="ARBA00022989"/>
    </source>
</evidence>
<dbReference type="PANTHER" id="PTHR30221">
    <property type="entry name" value="SMALL-CONDUCTANCE MECHANOSENSITIVE CHANNEL"/>
    <property type="match status" value="1"/>
</dbReference>
<keyword evidence="2 5" id="KW-0812">Transmembrane</keyword>
<dbReference type="GO" id="GO:0008381">
    <property type="term" value="F:mechanosensitive monoatomic ion channel activity"/>
    <property type="evidence" value="ECO:0007669"/>
    <property type="project" value="InterPro"/>
</dbReference>
<evidence type="ECO:0000313" key="7">
    <source>
        <dbReference type="EMBL" id="TPN88062.1"/>
    </source>
</evidence>
<gene>
    <name evidence="7" type="ORF">FHK87_05610</name>
</gene>
<comment type="caution">
    <text evidence="7">The sequence shown here is derived from an EMBL/GenBank/DDBJ whole genome shotgun (WGS) entry which is preliminary data.</text>
</comment>